<gene>
    <name evidence="1" type="ORF">SE17_41285</name>
</gene>
<feature type="non-terminal residue" evidence="1">
    <location>
        <position position="1"/>
    </location>
</feature>
<evidence type="ECO:0000313" key="2">
    <source>
        <dbReference type="Proteomes" id="UP000050509"/>
    </source>
</evidence>
<organism evidence="1 2">
    <name type="scientific">Kouleothrix aurantiaca</name>
    <dbReference type="NCBI Taxonomy" id="186479"/>
    <lineage>
        <taxon>Bacteria</taxon>
        <taxon>Bacillati</taxon>
        <taxon>Chloroflexota</taxon>
        <taxon>Chloroflexia</taxon>
        <taxon>Chloroflexales</taxon>
        <taxon>Roseiflexineae</taxon>
        <taxon>Roseiflexaceae</taxon>
        <taxon>Kouleothrix</taxon>
    </lineage>
</organism>
<proteinExistence type="predicted"/>
<accession>A0A0P9DD15</accession>
<dbReference type="EMBL" id="LJCR01003186">
    <property type="protein sequence ID" value="KPV47838.1"/>
    <property type="molecule type" value="Genomic_DNA"/>
</dbReference>
<dbReference type="AlphaFoldDB" id="A0A0P9DD15"/>
<dbReference type="CDD" id="cd16376">
    <property type="entry name" value="Avd_like"/>
    <property type="match status" value="1"/>
</dbReference>
<dbReference type="Gene3D" id="1.20.1440.60">
    <property type="entry name" value="23S rRNA-intervening sequence"/>
    <property type="match status" value="1"/>
</dbReference>
<sequence length="60" mass="6654">NETARRLQQAEVELAKVRLYLRLGYDLKLLAPGQYAHVSELLGHVGRLLGAWRARGGATP</sequence>
<comment type="caution">
    <text evidence="1">The sequence shown here is derived from an EMBL/GenBank/DDBJ whole genome shotgun (WGS) entry which is preliminary data.</text>
</comment>
<evidence type="ECO:0000313" key="1">
    <source>
        <dbReference type="EMBL" id="KPV47838.1"/>
    </source>
</evidence>
<keyword evidence="2" id="KW-1185">Reference proteome</keyword>
<reference evidence="1 2" key="1">
    <citation type="submission" date="2015-09" db="EMBL/GenBank/DDBJ databases">
        <title>Draft genome sequence of Kouleothrix aurantiaca JCM 19913.</title>
        <authorList>
            <person name="Hemp J."/>
        </authorList>
    </citation>
    <scope>NUCLEOTIDE SEQUENCE [LARGE SCALE GENOMIC DNA]</scope>
    <source>
        <strain evidence="1 2">COM-B</strain>
    </source>
</reference>
<dbReference type="InterPro" id="IPR036583">
    <property type="entry name" value="23S_rRNA_IVS_sf"/>
</dbReference>
<dbReference type="Proteomes" id="UP000050509">
    <property type="component" value="Unassembled WGS sequence"/>
</dbReference>
<protein>
    <recommendedName>
        <fullName evidence="3">Four helix bundle protein</fullName>
    </recommendedName>
</protein>
<evidence type="ECO:0008006" key="3">
    <source>
        <dbReference type="Google" id="ProtNLM"/>
    </source>
</evidence>
<name>A0A0P9DD15_9CHLR</name>
<dbReference type="InterPro" id="IPR055360">
    <property type="entry name" value="bAvd"/>
</dbReference>